<accession>A0A1F8FTW4</accession>
<dbReference type="Pfam" id="PF01565">
    <property type="entry name" value="FAD_binding_4"/>
    <property type="match status" value="1"/>
</dbReference>
<feature type="domain" description="FAD linked oxidase N-terminal" evidence="1">
    <location>
        <begin position="53"/>
        <end position="149"/>
    </location>
</feature>
<dbReference type="InterPro" id="IPR006094">
    <property type="entry name" value="Oxid_FAD_bind_N"/>
</dbReference>
<protein>
    <recommendedName>
        <fullName evidence="1">FAD linked oxidase N-terminal domain-containing protein</fullName>
    </recommendedName>
</protein>
<evidence type="ECO:0000313" key="3">
    <source>
        <dbReference type="Proteomes" id="UP000177796"/>
    </source>
</evidence>
<evidence type="ECO:0000259" key="1">
    <source>
        <dbReference type="Pfam" id="PF01565"/>
    </source>
</evidence>
<name>A0A1F8FTW4_9BACT</name>
<dbReference type="InterPro" id="IPR016169">
    <property type="entry name" value="FAD-bd_PCMH_sub2"/>
</dbReference>
<dbReference type="EMBL" id="MGJY01000009">
    <property type="protein sequence ID" value="OGN16613.1"/>
    <property type="molecule type" value="Genomic_DNA"/>
</dbReference>
<comment type="caution">
    <text evidence="2">The sequence shown here is derived from an EMBL/GenBank/DDBJ whole genome shotgun (WGS) entry which is preliminary data.</text>
</comment>
<evidence type="ECO:0000313" key="2">
    <source>
        <dbReference type="EMBL" id="OGN16613.1"/>
    </source>
</evidence>
<sequence length="217" mass="24842">MHKISHGKIPEVIYRSLGTIFHNYRIDRTSIQRELHEFRIRYPFWRGKIKEMPLAVIRPASTGGLRDLVSKAREKHVCLLAYGSGPGIYRKLPIRKSIIIDIRRLVKLIPLDKHAFVAPAGATLYNIRREIEVDNHNPEESKFLEVTVGDHAIDAIFDRHTHRSFNSEFRISDIIVVGPDGEESVFKPEDLKAPLLKGEGIGIITDIVLVKITRHFL</sequence>
<reference evidence="2 3" key="1">
    <citation type="journal article" date="2016" name="Nat. Commun.">
        <title>Thousands of microbial genomes shed light on interconnected biogeochemical processes in an aquifer system.</title>
        <authorList>
            <person name="Anantharaman K."/>
            <person name="Brown C.T."/>
            <person name="Hug L.A."/>
            <person name="Sharon I."/>
            <person name="Castelle C.J."/>
            <person name="Probst A.J."/>
            <person name="Thomas B.C."/>
            <person name="Singh A."/>
            <person name="Wilkins M.J."/>
            <person name="Karaoz U."/>
            <person name="Brodie E.L."/>
            <person name="Williams K.H."/>
            <person name="Hubbard S.S."/>
            <person name="Banfield J.F."/>
        </authorList>
    </citation>
    <scope>NUCLEOTIDE SEQUENCE [LARGE SCALE GENOMIC DNA]</scope>
</reference>
<dbReference type="GO" id="GO:0050660">
    <property type="term" value="F:flavin adenine dinucleotide binding"/>
    <property type="evidence" value="ECO:0007669"/>
    <property type="project" value="InterPro"/>
</dbReference>
<dbReference type="SUPFAM" id="SSF56176">
    <property type="entry name" value="FAD-binding/transporter-associated domain-like"/>
    <property type="match status" value="1"/>
</dbReference>
<organism evidence="2 3">
    <name type="scientific">Candidatus Yanofskybacteria bacterium RIFCSPHIGHO2_02_FULL_46_19</name>
    <dbReference type="NCBI Taxonomy" id="1802684"/>
    <lineage>
        <taxon>Bacteria</taxon>
        <taxon>Candidatus Yanofskyibacteriota</taxon>
    </lineage>
</organism>
<dbReference type="AlphaFoldDB" id="A0A1F8FTW4"/>
<dbReference type="InterPro" id="IPR036318">
    <property type="entry name" value="FAD-bd_PCMH-like_sf"/>
</dbReference>
<dbReference type="Gene3D" id="3.30.465.10">
    <property type="match status" value="1"/>
</dbReference>
<proteinExistence type="predicted"/>
<gene>
    <name evidence="2" type="ORF">A3C81_02500</name>
</gene>
<dbReference type="Proteomes" id="UP000177796">
    <property type="component" value="Unassembled WGS sequence"/>
</dbReference>